<reference evidence="4 5" key="1">
    <citation type="submission" date="2021-06" db="EMBL/GenBank/DDBJ databases">
        <authorList>
            <person name="Grouzdev D.S."/>
            <person name="Koziaeva V."/>
        </authorList>
    </citation>
    <scope>NUCLEOTIDE SEQUENCE [LARGE SCALE GENOMIC DNA]</scope>
    <source>
        <strain evidence="4 5">22</strain>
    </source>
</reference>
<dbReference type="InterPro" id="IPR006261">
    <property type="entry name" value="dGTPase"/>
</dbReference>
<accession>A0A947D9V7</accession>
<proteinExistence type="inferred from homology"/>
<evidence type="ECO:0000313" key="4">
    <source>
        <dbReference type="EMBL" id="MBT9293288.1"/>
    </source>
</evidence>
<evidence type="ECO:0000256" key="2">
    <source>
        <dbReference type="HAMAP-Rule" id="MF_01212"/>
    </source>
</evidence>
<dbReference type="InterPro" id="IPR050135">
    <property type="entry name" value="dGTPase-like"/>
</dbReference>
<comment type="similarity">
    <text evidence="2">Belongs to the dGTPase family. Type 2 subfamily.</text>
</comment>
<dbReference type="AlphaFoldDB" id="A0A947D9V7"/>
<dbReference type="GO" id="GO:0006203">
    <property type="term" value="P:dGTP catabolic process"/>
    <property type="evidence" value="ECO:0007669"/>
    <property type="project" value="TreeGrafter"/>
</dbReference>
<dbReference type="Proteomes" id="UP000766595">
    <property type="component" value="Unassembled WGS sequence"/>
</dbReference>
<dbReference type="CDD" id="cd00077">
    <property type="entry name" value="HDc"/>
    <property type="match status" value="1"/>
</dbReference>
<dbReference type="PANTHER" id="PTHR11373:SF32">
    <property type="entry name" value="DEOXYGUANOSINETRIPHOSPHATE TRIPHOSPHOHYDROLASE"/>
    <property type="match status" value="1"/>
</dbReference>
<keyword evidence="5" id="KW-1185">Reference proteome</keyword>
<protein>
    <recommendedName>
        <fullName evidence="2">Deoxyguanosinetriphosphate triphosphohydrolase-like protein</fullName>
    </recommendedName>
</protein>
<dbReference type="NCBIfam" id="TIGR01353">
    <property type="entry name" value="dGTP_triPase"/>
    <property type="match status" value="1"/>
</dbReference>
<evidence type="ECO:0000256" key="1">
    <source>
        <dbReference type="ARBA" id="ARBA00022801"/>
    </source>
</evidence>
<dbReference type="Gene3D" id="1.10.3210.10">
    <property type="entry name" value="Hypothetical protein af1432"/>
    <property type="match status" value="1"/>
</dbReference>
<dbReference type="Pfam" id="PF13286">
    <property type="entry name" value="HD_assoc"/>
    <property type="match status" value="1"/>
</dbReference>
<dbReference type="GO" id="GO:0008832">
    <property type="term" value="F:dGTPase activity"/>
    <property type="evidence" value="ECO:0007669"/>
    <property type="project" value="TreeGrafter"/>
</dbReference>
<dbReference type="InterPro" id="IPR006674">
    <property type="entry name" value="HD_domain"/>
</dbReference>
<keyword evidence="1 2" id="KW-0378">Hydrolase</keyword>
<gene>
    <name evidence="4" type="primary">dgt</name>
    <name evidence="4" type="ORF">KL771_27800</name>
</gene>
<dbReference type="Pfam" id="PF01966">
    <property type="entry name" value="HD"/>
    <property type="match status" value="1"/>
</dbReference>
<dbReference type="RefSeq" id="WP_261971774.1">
    <property type="nucleotide sequence ID" value="NZ_JAHHZF010000028.1"/>
</dbReference>
<dbReference type="HAMAP" id="MF_01212">
    <property type="entry name" value="dGTPase_type2"/>
    <property type="match status" value="1"/>
</dbReference>
<dbReference type="SMART" id="SM00471">
    <property type="entry name" value="HDc"/>
    <property type="match status" value="1"/>
</dbReference>
<dbReference type="InterPro" id="IPR003607">
    <property type="entry name" value="HD/PDEase_dom"/>
</dbReference>
<comment type="caution">
    <text evidence="4">The sequence shown here is derived from an EMBL/GenBank/DDBJ whole genome shotgun (WGS) entry which is preliminary data.</text>
</comment>
<dbReference type="EMBL" id="JAHHZF010000028">
    <property type="protein sequence ID" value="MBT9293288.1"/>
    <property type="molecule type" value="Genomic_DNA"/>
</dbReference>
<evidence type="ECO:0000259" key="3">
    <source>
        <dbReference type="PROSITE" id="PS51831"/>
    </source>
</evidence>
<dbReference type="InterPro" id="IPR023023">
    <property type="entry name" value="dNTPase_2"/>
</dbReference>
<feature type="domain" description="HD" evidence="3">
    <location>
        <begin position="66"/>
        <end position="250"/>
    </location>
</feature>
<dbReference type="Gene3D" id="1.10.3550.10">
    <property type="entry name" value="eoxyguanosinetriphosphate triphosphohydrolase domain-like"/>
    <property type="match status" value="1"/>
</dbReference>
<evidence type="ECO:0000313" key="5">
    <source>
        <dbReference type="Proteomes" id="UP000766595"/>
    </source>
</evidence>
<dbReference type="InterPro" id="IPR027432">
    <property type="entry name" value="dGTP_triphosphohydrolase_C"/>
</dbReference>
<sequence length="492" mass="56003">MGNNLPDLYGAGDSARVAGPNVKTEESYRTAWRRDFARLIHCPSFRRLQGKTQVFPGNESDFYRNRLTHSLEVAQIAKSIAIRLNATNPLFKLKRHKIEPDIVEFAGLAHDLGHPPFGHNGEEALDECMREYGGFEGNAQTLRIVSRLEKKAVRELIDGKYEPFDSAKNDLRCGLGLTYRSLASLLKYDAVIPERGSDRSKPGSVMKGYYAEDAELVRKIKDNVINPEYDAEFKTIECSIMDIADDIAYSTYDLEDNLKAGFLTPLGLFCLDEDIYSFVSETINGRLAKQYTDVDYKMTPEAVKEVLFKIFYENLFEITDDAKKFLASKDLDRSEKLAVVAAQTQRSSRTLASDGYERSQLTSRLVQNFLHGVEVQPHRAYPQLHRARLTLPTFLEVEVLKNITYHAIIRSPWLQVVEFRGKDIVKDIFKALNSEDGTRLLPEDFKALCRLSGSVTRMRTICDFIAGMTDRYAIEFYSRLYGANHLTIHKPM</sequence>
<organism evidence="4 5">
    <name type="scientific">Prosthecodimorpha staleyi</name>
    <dbReference type="NCBI Taxonomy" id="2840188"/>
    <lineage>
        <taxon>Bacteria</taxon>
        <taxon>Pseudomonadati</taxon>
        <taxon>Pseudomonadota</taxon>
        <taxon>Alphaproteobacteria</taxon>
        <taxon>Hyphomicrobiales</taxon>
        <taxon>Ancalomicrobiaceae</taxon>
        <taxon>Prosthecodimorpha</taxon>
    </lineage>
</organism>
<dbReference type="PANTHER" id="PTHR11373">
    <property type="entry name" value="DEOXYNUCLEOSIDE TRIPHOSPHATE TRIPHOSPHOHYDROLASE"/>
    <property type="match status" value="1"/>
</dbReference>
<dbReference type="SUPFAM" id="SSF109604">
    <property type="entry name" value="HD-domain/PDEase-like"/>
    <property type="match status" value="1"/>
</dbReference>
<dbReference type="InterPro" id="IPR026875">
    <property type="entry name" value="PHydrolase_assoc_dom"/>
</dbReference>
<name>A0A947D9V7_9HYPH</name>
<dbReference type="PROSITE" id="PS51831">
    <property type="entry name" value="HD"/>
    <property type="match status" value="1"/>
</dbReference>